<sequence length="255" mass="27832">MLGKRSRLPTIGKLAGALRSAGVLDSATSPRSPLDCPMQSPRSPKNYDQGGIGLGILVSLNNNNNNNNKNVGEIVAKYALSGQISCKSNPIPMNNNNSSGFNNNKSNECGPKDDPAQEESTYVTCHGPKNCVGTKVYCEGVEYGHVVSPTMNQNIGVFKISSPARLFDDRCGSNSDFLSSCHLCRKPLHGKDIYMYRGEKAYCSEECRQRQIYKDEKKEKCRSKATRSTNLSTSPYSYSSNNTGDQIFSTGIFAV</sequence>
<dbReference type="GO" id="GO:0008270">
    <property type="term" value="F:zinc ion binding"/>
    <property type="evidence" value="ECO:0007669"/>
    <property type="project" value="UniProtKB-KW"/>
</dbReference>
<evidence type="ECO:0000256" key="3">
    <source>
        <dbReference type="ARBA" id="ARBA00022771"/>
    </source>
</evidence>
<dbReference type="Pfam" id="PF04570">
    <property type="entry name" value="zf-FLZ"/>
    <property type="match status" value="1"/>
</dbReference>
<dbReference type="AlphaFoldDB" id="A0AAW1J3P7"/>
<protein>
    <recommendedName>
        <fullName evidence="6">FLZ-type domain-containing protein</fullName>
    </recommendedName>
</protein>
<evidence type="ECO:0000256" key="5">
    <source>
        <dbReference type="SAM" id="MobiDB-lite"/>
    </source>
</evidence>
<keyword evidence="3" id="KW-0863">Zinc-finger</keyword>
<proteinExistence type="inferred from homology"/>
<evidence type="ECO:0000256" key="1">
    <source>
        <dbReference type="ARBA" id="ARBA00009374"/>
    </source>
</evidence>
<evidence type="ECO:0000256" key="2">
    <source>
        <dbReference type="ARBA" id="ARBA00022723"/>
    </source>
</evidence>
<dbReference type="PROSITE" id="PS51795">
    <property type="entry name" value="ZF_FLZ"/>
    <property type="match status" value="1"/>
</dbReference>
<feature type="region of interest" description="Disordered" evidence="5">
    <location>
        <begin position="20"/>
        <end position="47"/>
    </location>
</feature>
<keyword evidence="8" id="KW-1185">Reference proteome</keyword>
<gene>
    <name evidence="7" type="ORF">RND81_08G032600</name>
</gene>
<dbReference type="EMBL" id="JBDFQZ010000008">
    <property type="protein sequence ID" value="KAK9697360.1"/>
    <property type="molecule type" value="Genomic_DNA"/>
</dbReference>
<feature type="compositionally biased region" description="Low complexity" evidence="5">
    <location>
        <begin position="95"/>
        <end position="107"/>
    </location>
</feature>
<keyword evidence="2" id="KW-0479">Metal-binding</keyword>
<dbReference type="InterPro" id="IPR044604">
    <property type="entry name" value="FLZ12/13/14"/>
</dbReference>
<accession>A0AAW1J3P7</accession>
<reference evidence="7" key="1">
    <citation type="submission" date="2024-03" db="EMBL/GenBank/DDBJ databases">
        <title>WGS assembly of Saponaria officinalis var. Norfolk2.</title>
        <authorList>
            <person name="Jenkins J."/>
            <person name="Shu S."/>
            <person name="Grimwood J."/>
            <person name="Barry K."/>
            <person name="Goodstein D."/>
            <person name="Schmutz J."/>
            <person name="Leebens-Mack J."/>
            <person name="Osbourn A."/>
        </authorList>
    </citation>
    <scope>NUCLEOTIDE SEQUENCE [LARGE SCALE GENOMIC DNA]</scope>
    <source>
        <strain evidence="7">JIC</strain>
    </source>
</reference>
<comment type="caution">
    <text evidence="7">The sequence shown here is derived from an EMBL/GenBank/DDBJ whole genome shotgun (WGS) entry which is preliminary data.</text>
</comment>
<feature type="region of interest" description="Disordered" evidence="5">
    <location>
        <begin position="95"/>
        <end position="115"/>
    </location>
</feature>
<dbReference type="PANTHER" id="PTHR47208">
    <property type="entry name" value="OS02G0174800 PROTEIN"/>
    <property type="match status" value="1"/>
</dbReference>
<comment type="similarity">
    <text evidence="1">Belongs to the FLZ family.</text>
</comment>
<dbReference type="InterPro" id="IPR007650">
    <property type="entry name" value="Zf-FLZ_dom"/>
</dbReference>
<dbReference type="Proteomes" id="UP001443914">
    <property type="component" value="Unassembled WGS sequence"/>
</dbReference>
<name>A0AAW1J3P7_SAPOF</name>
<organism evidence="7 8">
    <name type="scientific">Saponaria officinalis</name>
    <name type="common">Common soapwort</name>
    <name type="synonym">Lychnis saponaria</name>
    <dbReference type="NCBI Taxonomy" id="3572"/>
    <lineage>
        <taxon>Eukaryota</taxon>
        <taxon>Viridiplantae</taxon>
        <taxon>Streptophyta</taxon>
        <taxon>Embryophyta</taxon>
        <taxon>Tracheophyta</taxon>
        <taxon>Spermatophyta</taxon>
        <taxon>Magnoliopsida</taxon>
        <taxon>eudicotyledons</taxon>
        <taxon>Gunneridae</taxon>
        <taxon>Pentapetalae</taxon>
        <taxon>Caryophyllales</taxon>
        <taxon>Caryophyllaceae</taxon>
        <taxon>Caryophylleae</taxon>
        <taxon>Saponaria</taxon>
    </lineage>
</organism>
<feature type="domain" description="FLZ-type" evidence="6">
    <location>
        <begin position="176"/>
        <end position="219"/>
    </location>
</feature>
<keyword evidence="3" id="KW-0862">Zinc</keyword>
<dbReference type="PANTHER" id="PTHR47208:SF5">
    <property type="entry name" value="FCS-LIKE ZINC FINGER 12-RELATED"/>
    <property type="match status" value="1"/>
</dbReference>
<evidence type="ECO:0000256" key="4">
    <source>
        <dbReference type="PROSITE-ProRule" id="PRU01131"/>
    </source>
</evidence>
<evidence type="ECO:0000313" key="8">
    <source>
        <dbReference type="Proteomes" id="UP001443914"/>
    </source>
</evidence>
<evidence type="ECO:0000259" key="6">
    <source>
        <dbReference type="PROSITE" id="PS51795"/>
    </source>
</evidence>
<feature type="zinc finger region" description="FLZ-type" evidence="4">
    <location>
        <begin position="176"/>
        <end position="219"/>
    </location>
</feature>
<evidence type="ECO:0000313" key="7">
    <source>
        <dbReference type="EMBL" id="KAK9697360.1"/>
    </source>
</evidence>